<dbReference type="CDD" id="cd24050">
    <property type="entry name" value="ASKHA_NBD_ANMK"/>
    <property type="match status" value="1"/>
</dbReference>
<keyword evidence="1" id="KW-0067">ATP-binding</keyword>
<dbReference type="AlphaFoldDB" id="A0A450SR02"/>
<dbReference type="PANTHER" id="PTHR30605:SF0">
    <property type="entry name" value="ANHYDRO-N-ACETYLMURAMIC ACID KINASE"/>
    <property type="match status" value="1"/>
</dbReference>
<dbReference type="NCBIfam" id="NF007148">
    <property type="entry name" value="PRK09585.3-2"/>
    <property type="match status" value="1"/>
</dbReference>
<dbReference type="HAMAP" id="MF_01270">
    <property type="entry name" value="AnhMurNAc_kinase"/>
    <property type="match status" value="1"/>
</dbReference>
<feature type="binding site" evidence="1">
    <location>
        <begin position="19"/>
        <end position="26"/>
    </location>
    <ligand>
        <name>ATP</name>
        <dbReference type="ChEBI" id="CHEBI:30616"/>
    </ligand>
</feature>
<comment type="similarity">
    <text evidence="1">Belongs to the anhydro-N-acetylmuramic acid kinase family.</text>
</comment>
<evidence type="ECO:0000313" key="4">
    <source>
        <dbReference type="EMBL" id="VFJ56487.1"/>
    </source>
</evidence>
<dbReference type="GO" id="GO:0097175">
    <property type="term" value="P:1,6-anhydro-N-acetyl-beta-muramic acid catabolic process"/>
    <property type="evidence" value="ECO:0007669"/>
    <property type="project" value="UniProtKB-UniRule"/>
</dbReference>
<dbReference type="GO" id="GO:0005524">
    <property type="term" value="F:ATP binding"/>
    <property type="evidence" value="ECO:0007669"/>
    <property type="project" value="UniProtKB-UniRule"/>
</dbReference>
<accession>A0A450SR02</accession>
<dbReference type="UniPathway" id="UPA00544"/>
<comment type="function">
    <text evidence="1">Catalyzes the specific phosphorylation of 1,6-anhydro-N-acetylmuramic acid (anhMurNAc) with the simultaneous cleavage of the 1,6-anhydro ring, generating MurNAc-6-P. Is required for the utilization of anhMurNAc either imported from the medium or derived from its own cell wall murein, and thus plays a role in cell wall recycling.</text>
</comment>
<comment type="catalytic activity">
    <reaction evidence="1">
        <text>1,6-anhydro-N-acetyl-beta-muramate + ATP + H2O = N-acetyl-D-muramate 6-phosphate + ADP + H(+)</text>
        <dbReference type="Rhea" id="RHEA:24952"/>
        <dbReference type="ChEBI" id="CHEBI:15377"/>
        <dbReference type="ChEBI" id="CHEBI:15378"/>
        <dbReference type="ChEBI" id="CHEBI:30616"/>
        <dbReference type="ChEBI" id="CHEBI:58690"/>
        <dbReference type="ChEBI" id="CHEBI:58722"/>
        <dbReference type="ChEBI" id="CHEBI:456216"/>
        <dbReference type="EC" id="2.7.1.170"/>
    </reaction>
</comment>
<evidence type="ECO:0000313" key="5">
    <source>
        <dbReference type="EMBL" id="VFK21146.1"/>
    </source>
</evidence>
<comment type="pathway">
    <text evidence="1">Amino-sugar metabolism; 1,6-anhydro-N-acetylmuramate degradation.</text>
</comment>
<keyword evidence="1" id="KW-0547">Nucleotide-binding</keyword>
<organism evidence="4">
    <name type="scientific">Candidatus Kentrum sp. FM</name>
    <dbReference type="NCBI Taxonomy" id="2126340"/>
    <lineage>
        <taxon>Bacteria</taxon>
        <taxon>Pseudomonadati</taxon>
        <taxon>Pseudomonadota</taxon>
        <taxon>Gammaproteobacteria</taxon>
        <taxon>Candidatus Kentrum</taxon>
    </lineage>
</organism>
<proteinExistence type="inferred from homology"/>
<dbReference type="SUPFAM" id="SSF53067">
    <property type="entry name" value="Actin-like ATPase domain"/>
    <property type="match status" value="1"/>
</dbReference>
<dbReference type="EMBL" id="CAADFL010000761">
    <property type="protein sequence ID" value="VFK21146.1"/>
    <property type="molecule type" value="Genomic_DNA"/>
</dbReference>
<evidence type="ECO:0000313" key="3">
    <source>
        <dbReference type="EMBL" id="VFJ50314.1"/>
    </source>
</evidence>
<protein>
    <recommendedName>
        <fullName evidence="1">Anhydro-N-acetylmuramic acid kinase</fullName>
        <ecNumber evidence="1">2.7.1.170</ecNumber>
    </recommendedName>
    <alternativeName>
        <fullName evidence="1">AnhMurNAc kinase</fullName>
    </alternativeName>
</protein>
<dbReference type="GO" id="GO:0016301">
    <property type="term" value="F:kinase activity"/>
    <property type="evidence" value="ECO:0007669"/>
    <property type="project" value="UniProtKB-KW"/>
</dbReference>
<dbReference type="GO" id="GO:0016773">
    <property type="term" value="F:phosphotransferase activity, alcohol group as acceptor"/>
    <property type="evidence" value="ECO:0007669"/>
    <property type="project" value="UniProtKB-UniRule"/>
</dbReference>
<dbReference type="EMBL" id="CAADEZ010000082">
    <property type="protein sequence ID" value="VFJ50314.1"/>
    <property type="molecule type" value="Genomic_DNA"/>
</dbReference>
<dbReference type="Gene3D" id="3.30.420.40">
    <property type="match status" value="2"/>
</dbReference>
<dbReference type="InterPro" id="IPR043129">
    <property type="entry name" value="ATPase_NBD"/>
</dbReference>
<dbReference type="GO" id="GO:0006040">
    <property type="term" value="P:amino sugar metabolic process"/>
    <property type="evidence" value="ECO:0007669"/>
    <property type="project" value="InterPro"/>
</dbReference>
<dbReference type="NCBIfam" id="NF007139">
    <property type="entry name" value="PRK09585.1-3"/>
    <property type="match status" value="1"/>
</dbReference>
<gene>
    <name evidence="1" type="primary">anmK</name>
    <name evidence="3" type="ORF">BECKFM1743A_GA0114220_100828</name>
    <name evidence="5" type="ORF">BECKFM1743B_GA0114221_107611</name>
    <name evidence="4" type="ORF">BECKFM1743C_GA0114222_101781</name>
</gene>
<evidence type="ECO:0000256" key="2">
    <source>
        <dbReference type="SAM" id="MobiDB-lite"/>
    </source>
</evidence>
<keyword evidence="1" id="KW-0119">Carbohydrate metabolism</keyword>
<keyword evidence="1 4" id="KW-0418">Kinase</keyword>
<dbReference type="GO" id="GO:0009254">
    <property type="term" value="P:peptidoglycan turnover"/>
    <property type="evidence" value="ECO:0007669"/>
    <property type="project" value="UniProtKB-UniRule"/>
</dbReference>
<keyword evidence="1" id="KW-0808">Transferase</keyword>
<name>A0A450SR02_9GAMM</name>
<dbReference type="UniPathway" id="UPA00343"/>
<feature type="compositionally biased region" description="Low complexity" evidence="2">
    <location>
        <begin position="119"/>
        <end position="128"/>
    </location>
</feature>
<feature type="region of interest" description="Disordered" evidence="2">
    <location>
        <begin position="98"/>
        <end position="133"/>
    </location>
</feature>
<dbReference type="PANTHER" id="PTHR30605">
    <property type="entry name" value="ANHYDRO-N-ACETYLMURAMIC ACID KINASE"/>
    <property type="match status" value="1"/>
</dbReference>
<dbReference type="InterPro" id="IPR005338">
    <property type="entry name" value="Anhydro_N_Ac-Mur_kinase"/>
</dbReference>
<dbReference type="EC" id="2.7.1.170" evidence="1"/>
<dbReference type="EMBL" id="CAADFA010000178">
    <property type="protein sequence ID" value="VFJ56487.1"/>
    <property type="molecule type" value="Genomic_DNA"/>
</dbReference>
<comment type="pathway">
    <text evidence="1">Cell wall biogenesis; peptidoglycan recycling.</text>
</comment>
<dbReference type="Pfam" id="PF03702">
    <property type="entry name" value="AnmK"/>
    <property type="match status" value="1"/>
</dbReference>
<reference evidence="4" key="1">
    <citation type="submission" date="2019-02" db="EMBL/GenBank/DDBJ databases">
        <authorList>
            <person name="Gruber-Vodicka R. H."/>
            <person name="Seah K. B. B."/>
        </authorList>
    </citation>
    <scope>NUCLEOTIDE SEQUENCE</scope>
    <source>
        <strain evidence="3">BECK_BZ163</strain>
        <strain evidence="5">BECK_BZ164</strain>
        <strain evidence="4">BECK_BZ165</strain>
    </source>
</reference>
<sequence length="395" mass="42293">MTNKQPMNENTLFIGLLSGTSMDGIDVGLAGFGTSRPSLMASRMHSMPPKLRQRLMDVCAGMGRDNVDELAALDVLLGELFAEAVTALREQTGLRPDDIRAIGSHGQTVRHRPPPGPTPGTDTPGTDRPGNDPAFTLQIGDPNIIAERTGITTVADFRRRDMAAGGQGAPLVPAFHGAMFQSPRIDRAVVNIGGIANITILPAGDDEEITGFDTGPGNTLLDAWAQTHLGVPMDAHGRWARQGNSHPALLERFREDPYFSLPPPKTSGREYFNPAWLYSCIADIHPAPSPMDIQRTLCDLTVTAIRDAIGQYAPACQEVFICGGGARNPLLLQGLREQLSHCLVNTTAAHGIDPDWVEAMAFAWLAKRRLDGLPGNVPSVTGARHPAVLGAIYPG</sequence>
<evidence type="ECO:0000256" key="1">
    <source>
        <dbReference type="HAMAP-Rule" id="MF_01270"/>
    </source>
</evidence>